<dbReference type="EMBL" id="RWJN01000008">
    <property type="protein sequence ID" value="TCD71215.1"/>
    <property type="molecule type" value="Genomic_DNA"/>
</dbReference>
<dbReference type="STRING" id="92696.A0A4R0RWH3"/>
<proteinExistence type="predicted"/>
<feature type="compositionally biased region" description="Basic and acidic residues" evidence="9">
    <location>
        <begin position="831"/>
        <end position="847"/>
    </location>
</feature>
<dbReference type="InterPro" id="IPR051294">
    <property type="entry name" value="HORMA_MeioticProgression"/>
</dbReference>
<evidence type="ECO:0000256" key="7">
    <source>
        <dbReference type="ARBA" id="ARBA00023242"/>
    </source>
</evidence>
<feature type="region of interest" description="Disordered" evidence="9">
    <location>
        <begin position="762"/>
        <end position="862"/>
    </location>
</feature>
<name>A0A4R0RWH3_9APHY</name>
<feature type="region of interest" description="Disordered" evidence="9">
    <location>
        <begin position="439"/>
        <end position="492"/>
    </location>
</feature>
<organism evidence="11 12">
    <name type="scientific">Steccherinum ochraceum</name>
    <dbReference type="NCBI Taxonomy" id="92696"/>
    <lineage>
        <taxon>Eukaryota</taxon>
        <taxon>Fungi</taxon>
        <taxon>Dikarya</taxon>
        <taxon>Basidiomycota</taxon>
        <taxon>Agaricomycotina</taxon>
        <taxon>Agaricomycetes</taxon>
        <taxon>Polyporales</taxon>
        <taxon>Steccherinaceae</taxon>
        <taxon>Steccherinum</taxon>
    </lineage>
</organism>
<reference evidence="11 12" key="1">
    <citation type="submission" date="2018-11" db="EMBL/GenBank/DDBJ databases">
        <title>Genome assembly of Steccherinum ochraceum LE-BIN_3174, the white-rot fungus of the Steccherinaceae family (The Residual Polyporoid clade, Polyporales, Basidiomycota).</title>
        <authorList>
            <person name="Fedorova T.V."/>
            <person name="Glazunova O.A."/>
            <person name="Landesman E.O."/>
            <person name="Moiseenko K.V."/>
            <person name="Psurtseva N.V."/>
            <person name="Savinova O.S."/>
            <person name="Shakhova N.V."/>
            <person name="Tyazhelova T.V."/>
            <person name="Vasina D.V."/>
        </authorList>
    </citation>
    <scope>NUCLEOTIDE SEQUENCE [LARGE SCALE GENOMIC DNA]</scope>
    <source>
        <strain evidence="11 12">LE-BIN_3174</strain>
    </source>
</reference>
<protein>
    <submittedName>
        <fullName evidence="11">DNA binding protein</fullName>
    </submittedName>
</protein>
<gene>
    <name evidence="11" type="primary">HOP1</name>
    <name evidence="11" type="ORF">EIP91_011693</name>
</gene>
<keyword evidence="4" id="KW-0479">Metal-binding</keyword>
<evidence type="ECO:0000256" key="9">
    <source>
        <dbReference type="SAM" id="MobiDB-lite"/>
    </source>
</evidence>
<dbReference type="InterPro" id="IPR036570">
    <property type="entry name" value="HORMA_dom_sf"/>
</dbReference>
<dbReference type="SUPFAM" id="SSF56019">
    <property type="entry name" value="The spindle assembly checkpoint protein mad2"/>
    <property type="match status" value="1"/>
</dbReference>
<keyword evidence="8" id="KW-0469">Meiosis</keyword>
<evidence type="ECO:0000256" key="2">
    <source>
        <dbReference type="ARBA" id="ARBA00004286"/>
    </source>
</evidence>
<dbReference type="AlphaFoldDB" id="A0A4R0RWH3"/>
<keyword evidence="7" id="KW-0539">Nucleus</keyword>
<dbReference type="InterPro" id="IPR019786">
    <property type="entry name" value="Zinc_finger_PHD-type_CS"/>
</dbReference>
<evidence type="ECO:0000256" key="5">
    <source>
        <dbReference type="ARBA" id="ARBA00022771"/>
    </source>
</evidence>
<dbReference type="GO" id="GO:0005694">
    <property type="term" value="C:chromosome"/>
    <property type="evidence" value="ECO:0007669"/>
    <property type="project" value="UniProtKB-SubCell"/>
</dbReference>
<accession>A0A4R0RWH3</accession>
<evidence type="ECO:0000256" key="8">
    <source>
        <dbReference type="ARBA" id="ARBA00023254"/>
    </source>
</evidence>
<keyword evidence="12" id="KW-1185">Reference proteome</keyword>
<dbReference type="PANTHER" id="PTHR48225:SF7">
    <property type="entry name" value="MEIOSIS-SPECIFIC PROTEIN HOP1"/>
    <property type="match status" value="1"/>
</dbReference>
<dbReference type="InterPro" id="IPR003511">
    <property type="entry name" value="HORMA_dom"/>
</dbReference>
<feature type="region of interest" description="Disordered" evidence="9">
    <location>
        <begin position="1"/>
        <end position="31"/>
    </location>
</feature>
<feature type="compositionally biased region" description="Polar residues" evidence="9">
    <location>
        <begin position="469"/>
        <end position="486"/>
    </location>
</feature>
<sequence length="862" mass="95355">MHSLPKRGQLTTPNTLSPSPTMQAQAVQNNPTEVVTSQQSLQSIQTLLRAGLGCITYLRNLLPADNFSESYLTAANPELPSSQGSTSFDALPADVGRRTVSGFKVMTVTRGYTEEADKLLDYLENGIFDALQHQYLRSFIFAVYLDQDDPNNIIEAYTFNFRYHSIPGTSSVVPIMTLGEDLMNMSLSDPVVDATKQGRIPTLGEVKKSLKGLIKNLIHATTQMDPLPRRRFATFKLYYYGHTPEDYQPPHFRAGDSEKDRWVFTTHDHTEMPEKCSVGNVQTGWHGIDVRVASVAGYLPSLEDNNAPFLGTTAGRGPTAPVLTPVEEAAARVQQAEVQRSDAAERRVAWDAEDGLINVNERGLETPAEDDIQKSWRSGQTLLGLRDESGSIVPISNEIGQSVDCLPPLHLKEGHYVGVQEDIPSRVGQLRLQVPRPTNMERTQLVDPPHTSASLTPRLLPRPQHLVSAPSTQLSARPHSPSQSLPPSDVEDSITPLLSSVDAESIQVVTQPANAITQDEEMLDLETQVLPTADDPITSFSSGHPDTAPMESGPSVEDVPMVDGHEHEAVECECGVEVEDCDIMLCDGPCKKWYHTWCMGYHGAEEVEGDFEFMCFDCRVHADKNWELIKLHDFYPRMMQRYQDVAVLRRAIKIYETHNPPGLAAFVKLIGVEAPVARQLFKRLESEGFIAQEVIEEGEFMGTTMRNNKRKDKRGKRFARGQVQPGKFVFVNAMKTSQSYRDYFSHDPYVEKRILGLADLKPKRLTRSSSQNRNAPPALEDMMQPSSSEAPADHLSDAGLTAAPDGGDSQTQPEEDSSTPALPMPVTPRGAPEKRRTSDSSAHERTTKKSKISVGFGVDLGD</sequence>
<keyword evidence="5" id="KW-0863">Zinc-finger</keyword>
<dbReference type="Proteomes" id="UP000292702">
    <property type="component" value="Unassembled WGS sequence"/>
</dbReference>
<dbReference type="SUPFAM" id="SSF57903">
    <property type="entry name" value="FYVE/PHD zinc finger"/>
    <property type="match status" value="1"/>
</dbReference>
<comment type="caution">
    <text evidence="11">The sequence shown here is derived from an EMBL/GenBank/DDBJ whole genome shotgun (WGS) entry which is preliminary data.</text>
</comment>
<dbReference type="InterPro" id="IPR011011">
    <property type="entry name" value="Znf_FYVE_PHD"/>
</dbReference>
<evidence type="ECO:0000313" key="11">
    <source>
        <dbReference type="EMBL" id="TCD71215.1"/>
    </source>
</evidence>
<dbReference type="PANTHER" id="PTHR48225">
    <property type="entry name" value="HORMA DOMAIN-CONTAINING PROTEIN 1"/>
    <property type="match status" value="1"/>
</dbReference>
<feature type="compositionally biased region" description="Polar residues" evidence="9">
    <location>
        <begin position="22"/>
        <end position="31"/>
    </location>
</feature>
<dbReference type="Gene3D" id="3.30.40.10">
    <property type="entry name" value="Zinc/RING finger domain, C3HC4 (zinc finger)"/>
    <property type="match status" value="1"/>
</dbReference>
<evidence type="ECO:0000259" key="10">
    <source>
        <dbReference type="PROSITE" id="PS50815"/>
    </source>
</evidence>
<feature type="compositionally biased region" description="Low complexity" evidence="9">
    <location>
        <begin position="10"/>
        <end position="21"/>
    </location>
</feature>
<dbReference type="GO" id="GO:0051598">
    <property type="term" value="P:meiotic recombination checkpoint signaling"/>
    <property type="evidence" value="ECO:0007669"/>
    <property type="project" value="TreeGrafter"/>
</dbReference>
<dbReference type="GO" id="GO:0007130">
    <property type="term" value="P:synaptonemal complex assembly"/>
    <property type="evidence" value="ECO:0007669"/>
    <property type="project" value="TreeGrafter"/>
</dbReference>
<keyword evidence="6" id="KW-0862">Zinc</keyword>
<feature type="domain" description="HORMA" evidence="10">
    <location>
        <begin position="38"/>
        <end position="292"/>
    </location>
</feature>
<dbReference type="PROSITE" id="PS50815">
    <property type="entry name" value="HORMA"/>
    <property type="match status" value="1"/>
</dbReference>
<dbReference type="GO" id="GO:0008270">
    <property type="term" value="F:zinc ion binding"/>
    <property type="evidence" value="ECO:0007669"/>
    <property type="project" value="UniProtKB-KW"/>
</dbReference>
<evidence type="ECO:0000256" key="6">
    <source>
        <dbReference type="ARBA" id="ARBA00022833"/>
    </source>
</evidence>
<dbReference type="Gene3D" id="3.30.900.10">
    <property type="entry name" value="HORMA domain"/>
    <property type="match status" value="1"/>
</dbReference>
<dbReference type="Pfam" id="PF02301">
    <property type="entry name" value="HORMA"/>
    <property type="match status" value="1"/>
</dbReference>
<evidence type="ECO:0000256" key="3">
    <source>
        <dbReference type="ARBA" id="ARBA00022454"/>
    </source>
</evidence>
<evidence type="ECO:0000313" key="12">
    <source>
        <dbReference type="Proteomes" id="UP000292702"/>
    </source>
</evidence>
<evidence type="ECO:0000256" key="1">
    <source>
        <dbReference type="ARBA" id="ARBA00004123"/>
    </source>
</evidence>
<dbReference type="PROSITE" id="PS01359">
    <property type="entry name" value="ZF_PHD_1"/>
    <property type="match status" value="1"/>
</dbReference>
<dbReference type="GO" id="GO:0005634">
    <property type="term" value="C:nucleus"/>
    <property type="evidence" value="ECO:0007669"/>
    <property type="project" value="UniProtKB-SubCell"/>
</dbReference>
<keyword evidence="3" id="KW-0158">Chromosome</keyword>
<dbReference type="InterPro" id="IPR013083">
    <property type="entry name" value="Znf_RING/FYVE/PHD"/>
</dbReference>
<evidence type="ECO:0000256" key="4">
    <source>
        <dbReference type="ARBA" id="ARBA00022723"/>
    </source>
</evidence>
<comment type="subcellular location">
    <subcellularLocation>
        <location evidence="2">Chromosome</location>
    </subcellularLocation>
    <subcellularLocation>
        <location evidence="1">Nucleus</location>
    </subcellularLocation>
</comment>
<dbReference type="OrthoDB" id="1928087at2759"/>